<evidence type="ECO:0000256" key="8">
    <source>
        <dbReference type="ARBA" id="ARBA00022989"/>
    </source>
</evidence>
<evidence type="ECO:0000256" key="12">
    <source>
        <dbReference type="ARBA" id="ARBA00047816"/>
    </source>
</evidence>
<dbReference type="PIRSF" id="PIRSF017385">
    <property type="entry name" value="CtaF"/>
    <property type="match status" value="1"/>
</dbReference>
<dbReference type="AlphaFoldDB" id="A0A095XZ84"/>
<keyword evidence="5" id="KW-1003">Cell membrane</keyword>
<organism evidence="14 15">
    <name type="scientific">Corynebacterium freneyi DNF00450</name>
    <dbReference type="NCBI Taxonomy" id="1287475"/>
    <lineage>
        <taxon>Bacteria</taxon>
        <taxon>Bacillati</taxon>
        <taxon>Actinomycetota</taxon>
        <taxon>Actinomycetes</taxon>
        <taxon>Mycobacteriales</taxon>
        <taxon>Corynebacteriaceae</taxon>
        <taxon>Corynebacterium</taxon>
    </lineage>
</organism>
<accession>A0A095XZ84</accession>
<evidence type="ECO:0000256" key="2">
    <source>
        <dbReference type="ARBA" id="ARBA00004651"/>
    </source>
</evidence>
<keyword evidence="8 13" id="KW-1133">Transmembrane helix</keyword>
<keyword evidence="6 13" id="KW-0812">Transmembrane</keyword>
<keyword evidence="7" id="KW-1278">Translocase</keyword>
<dbReference type="Pfam" id="PF12270">
    <property type="entry name" value="Cyt_c_ox_IV"/>
    <property type="match status" value="1"/>
</dbReference>
<evidence type="ECO:0000256" key="5">
    <source>
        <dbReference type="ARBA" id="ARBA00022475"/>
    </source>
</evidence>
<feature type="transmembrane region" description="Helical" evidence="13">
    <location>
        <begin position="115"/>
        <end position="133"/>
    </location>
</feature>
<name>A0A095XZ84_9CORY</name>
<evidence type="ECO:0000256" key="11">
    <source>
        <dbReference type="ARBA" id="ARBA00031401"/>
    </source>
</evidence>
<dbReference type="Proteomes" id="UP000029548">
    <property type="component" value="Unassembled WGS sequence"/>
</dbReference>
<dbReference type="eggNOG" id="ENOG5032TTI">
    <property type="taxonomic scope" value="Bacteria"/>
</dbReference>
<evidence type="ECO:0000256" key="1">
    <source>
        <dbReference type="ARBA" id="ARBA00002536"/>
    </source>
</evidence>
<feature type="transmembrane region" description="Helical" evidence="13">
    <location>
        <begin position="45"/>
        <end position="67"/>
    </location>
</feature>
<evidence type="ECO:0000256" key="13">
    <source>
        <dbReference type="SAM" id="Phobius"/>
    </source>
</evidence>
<dbReference type="EMBL" id="JRNE01000075">
    <property type="protein sequence ID" value="KGF15525.1"/>
    <property type="molecule type" value="Genomic_DNA"/>
</dbReference>
<dbReference type="RefSeq" id="WP_035123225.1">
    <property type="nucleotide sequence ID" value="NZ_JRNE01000075.1"/>
</dbReference>
<proteinExistence type="inferred from homology"/>
<comment type="similarity">
    <text evidence="3">Belongs to the cytochrome c oxidase bacterial subunit CtaF family.</text>
</comment>
<comment type="function">
    <text evidence="1">Part of cytochrome c oxidase, its function is unknown.</text>
</comment>
<evidence type="ECO:0000256" key="6">
    <source>
        <dbReference type="ARBA" id="ARBA00022692"/>
    </source>
</evidence>
<evidence type="ECO:0000256" key="10">
    <source>
        <dbReference type="ARBA" id="ARBA00031366"/>
    </source>
</evidence>
<comment type="caution">
    <text evidence="14">The sequence shown here is derived from an EMBL/GenBank/DDBJ whole genome shotgun (WGS) entry which is preliminary data.</text>
</comment>
<gene>
    <name evidence="14" type="ORF">HMPREF1650_10995</name>
</gene>
<comment type="catalytic activity">
    <reaction evidence="12">
        <text>4 Fe(II)-[cytochrome c] + O2 + 8 H(+)(in) = 4 Fe(III)-[cytochrome c] + 2 H2O + 4 H(+)(out)</text>
        <dbReference type="Rhea" id="RHEA:11436"/>
        <dbReference type="Rhea" id="RHEA-COMP:10350"/>
        <dbReference type="Rhea" id="RHEA-COMP:14399"/>
        <dbReference type="ChEBI" id="CHEBI:15377"/>
        <dbReference type="ChEBI" id="CHEBI:15378"/>
        <dbReference type="ChEBI" id="CHEBI:15379"/>
        <dbReference type="ChEBI" id="CHEBI:29033"/>
        <dbReference type="ChEBI" id="CHEBI:29034"/>
        <dbReference type="EC" id="7.1.1.9"/>
    </reaction>
</comment>
<dbReference type="GO" id="GO:0004129">
    <property type="term" value="F:cytochrome-c oxidase activity"/>
    <property type="evidence" value="ECO:0007669"/>
    <property type="project" value="UniProtKB-EC"/>
</dbReference>
<dbReference type="InterPro" id="IPR021050">
    <property type="entry name" value="Cyt_c_oxidase_su4_actinobac"/>
</dbReference>
<sequence length="148" mass="16372">MKSAAKLFYGLTVFLGVMTVVYIFGTMYLQDTGNIINENHGRLEWAGATGLVMATLLTLFLGVYFHFTEVRSDITPADWEEAEVADGAGTLGFFSASSIWPFVMTMGILLLGYGIAFMAYWLIVLGAVILIWASTRLNTQYITPPEKH</sequence>
<dbReference type="GO" id="GO:0022900">
    <property type="term" value="P:electron transport chain"/>
    <property type="evidence" value="ECO:0007669"/>
    <property type="project" value="InterPro"/>
</dbReference>
<reference evidence="14 15" key="1">
    <citation type="submission" date="2014-07" db="EMBL/GenBank/DDBJ databases">
        <authorList>
            <person name="McCorrison J."/>
            <person name="Sanka R."/>
            <person name="Torralba M."/>
            <person name="Gillis M."/>
            <person name="Haft D.H."/>
            <person name="Methe B."/>
            <person name="Sutton G."/>
            <person name="Nelson K.E."/>
        </authorList>
    </citation>
    <scope>NUCLEOTIDE SEQUENCE [LARGE SCALE GENOMIC DNA]</scope>
    <source>
        <strain evidence="14 15">DNF00450</strain>
    </source>
</reference>
<evidence type="ECO:0000256" key="9">
    <source>
        <dbReference type="ARBA" id="ARBA00023136"/>
    </source>
</evidence>
<dbReference type="GO" id="GO:0005886">
    <property type="term" value="C:plasma membrane"/>
    <property type="evidence" value="ECO:0007669"/>
    <property type="project" value="UniProtKB-SubCell"/>
</dbReference>
<feature type="transmembrane region" description="Helical" evidence="13">
    <location>
        <begin position="7"/>
        <end position="25"/>
    </location>
</feature>
<evidence type="ECO:0000256" key="3">
    <source>
        <dbReference type="ARBA" id="ARBA00006870"/>
    </source>
</evidence>
<evidence type="ECO:0000256" key="4">
    <source>
        <dbReference type="ARBA" id="ARBA00012949"/>
    </source>
</evidence>
<dbReference type="EC" id="7.1.1.9" evidence="4"/>
<protein>
    <recommendedName>
        <fullName evidence="4">cytochrome-c oxidase</fullName>
        <ecNumber evidence="4">7.1.1.9</ecNumber>
    </recommendedName>
    <alternativeName>
        <fullName evidence="11">Cytochrome aa3 subunit 4</fullName>
    </alternativeName>
    <alternativeName>
        <fullName evidence="10">Cytochrome c oxidase polypeptide IV</fullName>
    </alternativeName>
</protein>
<evidence type="ECO:0000256" key="7">
    <source>
        <dbReference type="ARBA" id="ARBA00022967"/>
    </source>
</evidence>
<keyword evidence="9 13" id="KW-0472">Membrane</keyword>
<evidence type="ECO:0000313" key="14">
    <source>
        <dbReference type="EMBL" id="KGF15525.1"/>
    </source>
</evidence>
<evidence type="ECO:0000313" key="15">
    <source>
        <dbReference type="Proteomes" id="UP000029548"/>
    </source>
</evidence>
<comment type="subcellular location">
    <subcellularLocation>
        <location evidence="2">Cell membrane</location>
        <topology evidence="2">Multi-pass membrane protein</topology>
    </subcellularLocation>
</comment>
<feature type="transmembrane region" description="Helical" evidence="13">
    <location>
        <begin position="88"/>
        <end position="109"/>
    </location>
</feature>